<dbReference type="EMBL" id="JBHTHR010001589">
    <property type="protein sequence ID" value="MFD0804359.1"/>
    <property type="molecule type" value="Genomic_DNA"/>
</dbReference>
<dbReference type="PROSITE" id="PS51483">
    <property type="entry name" value="B5"/>
    <property type="match status" value="1"/>
</dbReference>
<keyword evidence="13" id="KW-1185">Reference proteome</keyword>
<evidence type="ECO:0000256" key="8">
    <source>
        <dbReference type="ARBA" id="ARBA00022917"/>
    </source>
</evidence>
<dbReference type="Pfam" id="PF17759">
    <property type="entry name" value="tRNA_synthFbeta"/>
    <property type="match status" value="1"/>
</dbReference>
<dbReference type="PANTHER" id="PTHR10947">
    <property type="entry name" value="PHENYLALANYL-TRNA SYNTHETASE BETA CHAIN AND LEUCINE-RICH REPEAT-CONTAINING PROTEIN 47"/>
    <property type="match status" value="1"/>
</dbReference>
<evidence type="ECO:0000256" key="2">
    <source>
        <dbReference type="ARBA" id="ARBA00012814"/>
    </source>
</evidence>
<dbReference type="InterPro" id="IPR045864">
    <property type="entry name" value="aa-tRNA-synth_II/BPL/LPL"/>
</dbReference>
<evidence type="ECO:0000256" key="1">
    <source>
        <dbReference type="ARBA" id="ARBA00001946"/>
    </source>
</evidence>
<dbReference type="InterPro" id="IPR005147">
    <property type="entry name" value="tRNA_synthase_B5-dom"/>
</dbReference>
<evidence type="ECO:0000256" key="4">
    <source>
        <dbReference type="ARBA" id="ARBA00022723"/>
    </source>
</evidence>
<evidence type="ECO:0000256" key="3">
    <source>
        <dbReference type="ARBA" id="ARBA00022598"/>
    </source>
</evidence>
<evidence type="ECO:0000256" key="10">
    <source>
        <dbReference type="SAM" id="MobiDB-lite"/>
    </source>
</evidence>
<gene>
    <name evidence="12" type="ORF">ACFQZU_23995</name>
</gene>
<feature type="domain" description="B5" evidence="11">
    <location>
        <begin position="1"/>
        <end position="51"/>
    </location>
</feature>
<protein>
    <recommendedName>
        <fullName evidence="2">phenylalanine--tRNA ligase</fullName>
        <ecNumber evidence="2">6.1.1.20</ecNumber>
    </recommendedName>
</protein>
<dbReference type="SUPFAM" id="SSF55681">
    <property type="entry name" value="Class II aaRS and biotin synthetases"/>
    <property type="match status" value="1"/>
</dbReference>
<feature type="non-terminal residue" evidence="12">
    <location>
        <position position="1"/>
    </location>
</feature>
<keyword evidence="4" id="KW-0479">Metal-binding</keyword>
<accession>A0ABW3BPR5</accession>
<feature type="region of interest" description="Disordered" evidence="10">
    <location>
        <begin position="1"/>
        <end position="33"/>
    </location>
</feature>
<keyword evidence="5" id="KW-0547">Nucleotide-binding</keyword>
<dbReference type="Gene3D" id="3.30.930.10">
    <property type="entry name" value="Bira Bifunctional Protein, Domain 2"/>
    <property type="match status" value="1"/>
</dbReference>
<organism evidence="12 13">
    <name type="scientific">Streptomonospora algeriensis</name>
    <dbReference type="NCBI Taxonomy" id="995084"/>
    <lineage>
        <taxon>Bacteria</taxon>
        <taxon>Bacillati</taxon>
        <taxon>Actinomycetota</taxon>
        <taxon>Actinomycetes</taxon>
        <taxon>Streptosporangiales</taxon>
        <taxon>Nocardiopsidaceae</taxon>
        <taxon>Streptomonospora</taxon>
    </lineage>
</organism>
<name>A0ABW3BPR5_9ACTN</name>
<evidence type="ECO:0000256" key="9">
    <source>
        <dbReference type="ARBA" id="ARBA00023146"/>
    </source>
</evidence>
<evidence type="ECO:0000256" key="7">
    <source>
        <dbReference type="ARBA" id="ARBA00022842"/>
    </source>
</evidence>
<comment type="caution">
    <text evidence="12">The sequence shown here is derived from an EMBL/GenBank/DDBJ whole genome shotgun (WGS) entry which is preliminary data.</text>
</comment>
<keyword evidence="6" id="KW-0067">ATP-binding</keyword>
<keyword evidence="7" id="KW-0460">Magnesium</keyword>
<dbReference type="Proteomes" id="UP001596956">
    <property type="component" value="Unassembled WGS sequence"/>
</dbReference>
<feature type="region of interest" description="Disordered" evidence="10">
    <location>
        <begin position="158"/>
        <end position="188"/>
    </location>
</feature>
<feature type="region of interest" description="Disordered" evidence="10">
    <location>
        <begin position="47"/>
        <end position="67"/>
    </location>
</feature>
<dbReference type="EC" id="6.1.1.20" evidence="2"/>
<sequence>STPRTTRWASARSRHCAGPASSPATWRPDLTDPNDLAEEVVRIEGYDDIPSIPPRAPAGRGLTPSQRLRRSVGRRLAATGFTEVLTYPFMGERDLEGLQVDAEDDRRSALRLSNPLSEDEPLLRTTLLPGMLKTLVRNVGRGFHDVALFEIGLVYSPRPGAPEPAPMLPVDRGPTPEEQESLAQALPE</sequence>
<dbReference type="Gene3D" id="3.30.56.10">
    <property type="match status" value="1"/>
</dbReference>
<dbReference type="InterPro" id="IPR009061">
    <property type="entry name" value="DNA-bd_dom_put_sf"/>
</dbReference>
<dbReference type="SUPFAM" id="SSF46955">
    <property type="entry name" value="Putative DNA-binding domain"/>
    <property type="match status" value="1"/>
</dbReference>
<evidence type="ECO:0000256" key="6">
    <source>
        <dbReference type="ARBA" id="ARBA00022840"/>
    </source>
</evidence>
<feature type="non-terminal residue" evidence="12">
    <location>
        <position position="188"/>
    </location>
</feature>
<dbReference type="PANTHER" id="PTHR10947:SF0">
    <property type="entry name" value="PHENYLALANINE--TRNA LIGASE BETA SUBUNIT"/>
    <property type="match status" value="1"/>
</dbReference>
<reference evidence="13" key="1">
    <citation type="journal article" date="2019" name="Int. J. Syst. Evol. Microbiol.">
        <title>The Global Catalogue of Microorganisms (GCM) 10K type strain sequencing project: providing services to taxonomists for standard genome sequencing and annotation.</title>
        <authorList>
            <consortium name="The Broad Institute Genomics Platform"/>
            <consortium name="The Broad Institute Genome Sequencing Center for Infectious Disease"/>
            <person name="Wu L."/>
            <person name="Ma J."/>
        </authorList>
    </citation>
    <scope>NUCLEOTIDE SEQUENCE [LARGE SCALE GENOMIC DNA]</scope>
    <source>
        <strain evidence="13">CCUG 63369</strain>
    </source>
</reference>
<evidence type="ECO:0000313" key="12">
    <source>
        <dbReference type="EMBL" id="MFD0804359.1"/>
    </source>
</evidence>
<keyword evidence="8" id="KW-0648">Protein biosynthesis</keyword>
<evidence type="ECO:0000259" key="11">
    <source>
        <dbReference type="PROSITE" id="PS51483"/>
    </source>
</evidence>
<comment type="cofactor">
    <cofactor evidence="1">
        <name>Mg(2+)</name>
        <dbReference type="ChEBI" id="CHEBI:18420"/>
    </cofactor>
</comment>
<evidence type="ECO:0000313" key="13">
    <source>
        <dbReference type="Proteomes" id="UP001596956"/>
    </source>
</evidence>
<dbReference type="InterPro" id="IPR045060">
    <property type="entry name" value="Phe-tRNA-ligase_IIc_bsu"/>
</dbReference>
<dbReference type="InterPro" id="IPR041616">
    <property type="entry name" value="PheRS_beta_core"/>
</dbReference>
<evidence type="ECO:0000256" key="5">
    <source>
        <dbReference type="ARBA" id="ARBA00022741"/>
    </source>
</evidence>
<keyword evidence="9" id="KW-0030">Aminoacyl-tRNA synthetase</keyword>
<proteinExistence type="predicted"/>
<keyword evidence="3" id="KW-0436">Ligase</keyword>